<dbReference type="EMBL" id="UOGL01000489">
    <property type="protein sequence ID" value="VAX40875.1"/>
    <property type="molecule type" value="Genomic_DNA"/>
</dbReference>
<name>A0A3B1E4M6_9ZZZZ</name>
<gene>
    <name evidence="2" type="ORF">MNBD_PLANCTO02-2996</name>
</gene>
<reference evidence="2" key="1">
    <citation type="submission" date="2018-06" db="EMBL/GenBank/DDBJ databases">
        <authorList>
            <person name="Zhirakovskaya E."/>
        </authorList>
    </citation>
    <scope>NUCLEOTIDE SEQUENCE</scope>
</reference>
<feature type="region of interest" description="Disordered" evidence="1">
    <location>
        <begin position="23"/>
        <end position="47"/>
    </location>
</feature>
<proteinExistence type="predicted"/>
<evidence type="ECO:0000313" key="2">
    <source>
        <dbReference type="EMBL" id="VAX40875.1"/>
    </source>
</evidence>
<accession>A0A3B1E4M6</accession>
<organism evidence="2">
    <name type="scientific">hydrothermal vent metagenome</name>
    <dbReference type="NCBI Taxonomy" id="652676"/>
    <lineage>
        <taxon>unclassified sequences</taxon>
        <taxon>metagenomes</taxon>
        <taxon>ecological metagenomes</taxon>
    </lineage>
</organism>
<evidence type="ECO:0000256" key="1">
    <source>
        <dbReference type="SAM" id="MobiDB-lite"/>
    </source>
</evidence>
<protein>
    <submittedName>
        <fullName evidence="2">Uncharacterized protein</fullName>
    </submittedName>
</protein>
<feature type="compositionally biased region" description="Polar residues" evidence="1">
    <location>
        <begin position="23"/>
        <end position="45"/>
    </location>
</feature>
<dbReference type="AlphaFoldDB" id="A0A3B1E4M6"/>
<sequence length="158" mass="17695">MSHFFTLLCFSCLLVLGCGRTNPTAQNRPESTPQTRSKPTTQNRPELTETLRSVILTSHLHGDLTSAPILKIGEHIQVVPDKREPFFKHNPVDVILPSSTPYDGNDQIYFLRGYAVGQSSFANGQFLCHSNGSAAKKYKSWNDGWIAGYEKRKQSLKN</sequence>